<dbReference type="SUPFAM" id="SSF53807">
    <property type="entry name" value="Helical backbone' metal receptor"/>
    <property type="match status" value="1"/>
</dbReference>
<keyword evidence="1 2" id="KW-0732">Signal</keyword>
<evidence type="ECO:0000256" key="1">
    <source>
        <dbReference type="ARBA" id="ARBA00022729"/>
    </source>
</evidence>
<feature type="signal peptide" evidence="2">
    <location>
        <begin position="1"/>
        <end position="29"/>
    </location>
</feature>
<dbReference type="Gene3D" id="3.40.50.1980">
    <property type="entry name" value="Nitrogenase molybdenum iron protein domain"/>
    <property type="match status" value="2"/>
</dbReference>
<dbReference type="Pfam" id="PF01497">
    <property type="entry name" value="Peripla_BP_2"/>
    <property type="match status" value="1"/>
</dbReference>
<evidence type="ECO:0000259" key="3">
    <source>
        <dbReference type="PROSITE" id="PS50983"/>
    </source>
</evidence>
<gene>
    <name evidence="4" type="ORF">ABDJ40_10380</name>
</gene>
<dbReference type="PANTHER" id="PTHR30535">
    <property type="entry name" value="VITAMIN B12-BINDING PROTEIN"/>
    <property type="match status" value="1"/>
</dbReference>
<keyword evidence="4" id="KW-0675">Receptor</keyword>
<dbReference type="EMBL" id="JBDPZC010000004">
    <property type="protein sequence ID" value="MEO3713170.1"/>
    <property type="molecule type" value="Genomic_DNA"/>
</dbReference>
<dbReference type="Proteomes" id="UP001462640">
    <property type="component" value="Unassembled WGS sequence"/>
</dbReference>
<dbReference type="InterPro" id="IPR002491">
    <property type="entry name" value="ABC_transptr_periplasmic_BD"/>
</dbReference>
<dbReference type="InterPro" id="IPR054828">
    <property type="entry name" value="Vit_B12_bind_prot"/>
</dbReference>
<protein>
    <submittedName>
        <fullName evidence="4">Helical backbone metal receptor</fullName>
    </submittedName>
</protein>
<accession>A0ABV0GDM7</accession>
<sequence>MSKPMGKTRPFAAALLCLAAALCGHAADAAPVQIKDDRGVGVTLADVPRRIISLLPSLTESVCTLGECARLVGVDRYSNHPASIQSLPKLGGMDDTSIESIVTLKPDVVLVAISSRLTDRLEALGLKVIALEPKTHADVQRVLGKMALLLGKPQAGAQVWQRIDEGIKEAAASLPPAARQLNVYYEVDSAPYGAGTSSFIGETLTRLGARNVIPAELGPFPKLNPEYVVRANPQVIMVGQRSAPGLPQRPGWNSILAVKNQRICVWTPDESDVLVRPGPRMAEAAALMARCLRQAAAGPVPLPTTPFNAPPGGMR</sequence>
<evidence type="ECO:0000313" key="4">
    <source>
        <dbReference type="EMBL" id="MEO3713170.1"/>
    </source>
</evidence>
<comment type="caution">
    <text evidence="4">The sequence shown here is derived from an EMBL/GenBank/DDBJ whole genome shotgun (WGS) entry which is preliminary data.</text>
</comment>
<reference evidence="4 5" key="1">
    <citation type="submission" date="2024-05" db="EMBL/GenBank/DDBJ databases">
        <title>Roseateles sp. 2.12 16S ribosomal RNA gene Genome sequencing and assembly.</title>
        <authorList>
            <person name="Woo H."/>
        </authorList>
    </citation>
    <scope>NUCLEOTIDE SEQUENCE [LARGE SCALE GENOMIC DNA]</scope>
    <source>
        <strain evidence="4 5">2.12</strain>
    </source>
</reference>
<evidence type="ECO:0000256" key="2">
    <source>
        <dbReference type="SAM" id="SignalP"/>
    </source>
</evidence>
<feature type="chain" id="PRO_5046003020" evidence="2">
    <location>
        <begin position="30"/>
        <end position="315"/>
    </location>
</feature>
<proteinExistence type="predicted"/>
<keyword evidence="5" id="KW-1185">Reference proteome</keyword>
<evidence type="ECO:0000313" key="5">
    <source>
        <dbReference type="Proteomes" id="UP001462640"/>
    </source>
</evidence>
<dbReference type="PANTHER" id="PTHR30535:SF34">
    <property type="entry name" value="MOLYBDATE-BINDING PROTEIN MOLA"/>
    <property type="match status" value="1"/>
</dbReference>
<organism evidence="4 5">
    <name type="scientific">Roseateles flavus</name>
    <dbReference type="NCBI Taxonomy" id="3149041"/>
    <lineage>
        <taxon>Bacteria</taxon>
        <taxon>Pseudomonadati</taxon>
        <taxon>Pseudomonadota</taxon>
        <taxon>Betaproteobacteria</taxon>
        <taxon>Burkholderiales</taxon>
        <taxon>Sphaerotilaceae</taxon>
        <taxon>Roseateles</taxon>
    </lineage>
</organism>
<name>A0ABV0GDM7_9BURK</name>
<feature type="domain" description="Fe/B12 periplasmic-binding" evidence="3">
    <location>
        <begin position="50"/>
        <end position="296"/>
    </location>
</feature>
<dbReference type="PROSITE" id="PS50983">
    <property type="entry name" value="FE_B12_PBP"/>
    <property type="match status" value="1"/>
</dbReference>
<dbReference type="NCBIfam" id="NF038402">
    <property type="entry name" value="TroA_like"/>
    <property type="match status" value="1"/>
</dbReference>
<dbReference type="InterPro" id="IPR050902">
    <property type="entry name" value="ABC_Transporter_SBP"/>
</dbReference>
<dbReference type="RefSeq" id="WP_347609371.1">
    <property type="nucleotide sequence ID" value="NZ_JBDPZC010000004.1"/>
</dbReference>